<dbReference type="AlphaFoldDB" id="A0A412NN93"/>
<dbReference type="SUPFAM" id="SSF53756">
    <property type="entry name" value="UDP-Glycosyltransferase/glycogen phosphorylase"/>
    <property type="match status" value="1"/>
</dbReference>
<name>A0A412NN93_MEDGN</name>
<comment type="caution">
    <text evidence="2">The sequence shown here is derived from an EMBL/GenBank/DDBJ whole genome shotgun (WGS) entry which is preliminary data.</text>
</comment>
<dbReference type="RefSeq" id="WP_118046381.1">
    <property type="nucleotide sequence ID" value="NZ_JADNIZ010000005.1"/>
</dbReference>
<dbReference type="Proteomes" id="UP000283834">
    <property type="component" value="Unassembled WGS sequence"/>
</dbReference>
<dbReference type="PANTHER" id="PTHR12526">
    <property type="entry name" value="GLYCOSYLTRANSFERASE"/>
    <property type="match status" value="1"/>
</dbReference>
<sequence>MLKIIIINHTFQKEQFYKRWKWLSEQHKDLDITLLAPADWEWGKEKTLTYGHIDNMKGTVVDEPRFHIHLIDTKRDKMGEWSSVLLEKEIINIRPDVVYFIGGHTARPLMQILNLRKKMHFNNMKVMAFSMRGHTPTIDFKKSESGLKKYINTIGKQIILGPRVKKCNKLCDILFCHYPAALKAFRDEGFTRPIYMQTQVGVDPDIFGPNKESREKIRKKYGLDGSFVFGSASRFHFSKGLSEIIAALPKDGNWKYLMMGWGRDDEVEEIKKQIRARGLEDKIILTGFIDNWTDMAAHWNALDCAVHAPLTTLRWEETFSLALVQAMITGLPVIGSSSGSVPYQIGPDGIIVEEGNIEAMREQMLRMMNSENERKIIGKAMRKRALECFSIYHLDELFYLTLQDIMNGVYDENKVDMTLFKQMEGGGILYDQTN</sequence>
<dbReference type="Pfam" id="PF00534">
    <property type="entry name" value="Glycos_transf_1"/>
    <property type="match status" value="1"/>
</dbReference>
<protein>
    <submittedName>
        <fullName evidence="2">Glycosyltransferase</fullName>
    </submittedName>
</protein>
<dbReference type="Gene3D" id="3.40.50.2000">
    <property type="entry name" value="Glycogen Phosphorylase B"/>
    <property type="match status" value="1"/>
</dbReference>
<organism evidence="2 3">
    <name type="scientific">Mediterraneibacter gnavus</name>
    <name type="common">Ruminococcus gnavus</name>
    <dbReference type="NCBI Taxonomy" id="33038"/>
    <lineage>
        <taxon>Bacteria</taxon>
        <taxon>Bacillati</taxon>
        <taxon>Bacillota</taxon>
        <taxon>Clostridia</taxon>
        <taxon>Lachnospirales</taxon>
        <taxon>Lachnospiraceae</taxon>
        <taxon>Mediterraneibacter</taxon>
    </lineage>
</organism>
<proteinExistence type="predicted"/>
<dbReference type="EMBL" id="QRWQ01000001">
    <property type="protein sequence ID" value="RGT41762.1"/>
    <property type="molecule type" value="Genomic_DNA"/>
</dbReference>
<gene>
    <name evidence="2" type="ORF">DWX36_00550</name>
</gene>
<evidence type="ECO:0000259" key="1">
    <source>
        <dbReference type="Pfam" id="PF00534"/>
    </source>
</evidence>
<reference evidence="2 3" key="1">
    <citation type="submission" date="2018-08" db="EMBL/GenBank/DDBJ databases">
        <title>A genome reference for cultivated species of the human gut microbiota.</title>
        <authorList>
            <person name="Zou Y."/>
            <person name="Xue W."/>
            <person name="Luo G."/>
        </authorList>
    </citation>
    <scope>NUCLEOTIDE SEQUENCE [LARGE SCALE GENOMIC DNA]</scope>
    <source>
        <strain evidence="2 3">AF19-16AC</strain>
    </source>
</reference>
<accession>A0A412NN93</accession>
<keyword evidence="2" id="KW-0808">Transferase</keyword>
<dbReference type="InterPro" id="IPR001296">
    <property type="entry name" value="Glyco_trans_1"/>
</dbReference>
<dbReference type="GO" id="GO:0016757">
    <property type="term" value="F:glycosyltransferase activity"/>
    <property type="evidence" value="ECO:0007669"/>
    <property type="project" value="InterPro"/>
</dbReference>
<evidence type="ECO:0000313" key="3">
    <source>
        <dbReference type="Proteomes" id="UP000283834"/>
    </source>
</evidence>
<feature type="domain" description="Glycosyl transferase family 1" evidence="1">
    <location>
        <begin position="214"/>
        <end position="384"/>
    </location>
</feature>
<evidence type="ECO:0000313" key="2">
    <source>
        <dbReference type="EMBL" id="RGT41762.1"/>
    </source>
</evidence>
<dbReference type="PANTHER" id="PTHR12526:SF627">
    <property type="entry name" value="D-RHAMNOSYLTRANSFERASE WBPZ"/>
    <property type="match status" value="1"/>
</dbReference>